<evidence type="ECO:0000259" key="1">
    <source>
        <dbReference type="Pfam" id="PF04480"/>
    </source>
</evidence>
<dbReference type="Pfam" id="PF04480">
    <property type="entry name" value="DUF559"/>
    <property type="match status" value="1"/>
</dbReference>
<reference evidence="3" key="1">
    <citation type="journal article" date="2019" name="Int. J. Syst. Evol. Microbiol.">
        <title>The Global Catalogue of Microorganisms (GCM) 10K type strain sequencing project: providing services to taxonomists for standard genome sequencing and annotation.</title>
        <authorList>
            <consortium name="The Broad Institute Genomics Platform"/>
            <consortium name="The Broad Institute Genome Sequencing Center for Infectious Disease"/>
            <person name="Wu L."/>
            <person name="Ma J."/>
        </authorList>
    </citation>
    <scope>NUCLEOTIDE SEQUENCE [LARGE SCALE GENOMIC DNA]</scope>
    <source>
        <strain evidence="3">KCTC 42211</strain>
    </source>
</reference>
<dbReference type="EMBL" id="JBHRYF010000001">
    <property type="protein sequence ID" value="MFC3659254.1"/>
    <property type="molecule type" value="Genomic_DNA"/>
</dbReference>
<gene>
    <name evidence="2" type="ORF">ACFOM9_04060</name>
</gene>
<dbReference type="RefSeq" id="WP_386707320.1">
    <property type="nucleotide sequence ID" value="NZ_JBHRYF010000001.1"/>
</dbReference>
<organism evidence="2 3">
    <name type="scientific">Luteimonas notoginsengisoli</name>
    <dbReference type="NCBI Taxonomy" id="1578200"/>
    <lineage>
        <taxon>Bacteria</taxon>
        <taxon>Pseudomonadati</taxon>
        <taxon>Pseudomonadota</taxon>
        <taxon>Gammaproteobacteria</taxon>
        <taxon>Lysobacterales</taxon>
        <taxon>Lysobacteraceae</taxon>
        <taxon>Luteimonas</taxon>
    </lineage>
</organism>
<feature type="domain" description="DUF559" evidence="1">
    <location>
        <begin position="8"/>
        <end position="45"/>
    </location>
</feature>
<evidence type="ECO:0000313" key="2">
    <source>
        <dbReference type="EMBL" id="MFC3659254.1"/>
    </source>
</evidence>
<keyword evidence="3" id="KW-1185">Reference proteome</keyword>
<name>A0ABV7UTD2_9GAMM</name>
<dbReference type="Proteomes" id="UP001595724">
    <property type="component" value="Unassembled WGS sequence"/>
</dbReference>
<accession>A0ABV7UTD2</accession>
<sequence length="57" mass="6145">MLPFKGASRRTAVLEGVGLVILGFWNNGIFDNTDGVLEVILRTLQARATPLPPKPSP</sequence>
<dbReference type="InterPro" id="IPR007569">
    <property type="entry name" value="DUF559"/>
</dbReference>
<proteinExistence type="predicted"/>
<comment type="caution">
    <text evidence="2">The sequence shown here is derived from an EMBL/GenBank/DDBJ whole genome shotgun (WGS) entry which is preliminary data.</text>
</comment>
<evidence type="ECO:0000313" key="3">
    <source>
        <dbReference type="Proteomes" id="UP001595724"/>
    </source>
</evidence>
<protein>
    <submittedName>
        <fullName evidence="2">DUF559 domain-containing protein</fullName>
    </submittedName>
</protein>